<name>A0A2J6RFT9_HYAVF</name>
<protein>
    <submittedName>
        <fullName evidence="2">Uncharacterized protein</fullName>
    </submittedName>
</protein>
<dbReference type="EMBL" id="KZ613949">
    <property type="protein sequence ID" value="PMD37379.1"/>
    <property type="molecule type" value="Genomic_DNA"/>
</dbReference>
<evidence type="ECO:0000313" key="2">
    <source>
        <dbReference type="EMBL" id="PMD37379.1"/>
    </source>
</evidence>
<feature type="compositionally biased region" description="Basic and acidic residues" evidence="1">
    <location>
        <begin position="134"/>
        <end position="143"/>
    </location>
</feature>
<dbReference type="AlphaFoldDB" id="A0A2J6RFT9"/>
<accession>A0A2J6RFT9</accession>
<proteinExistence type="predicted"/>
<evidence type="ECO:0000256" key="1">
    <source>
        <dbReference type="SAM" id="MobiDB-lite"/>
    </source>
</evidence>
<evidence type="ECO:0000313" key="3">
    <source>
        <dbReference type="Proteomes" id="UP000235786"/>
    </source>
</evidence>
<reference evidence="2 3" key="1">
    <citation type="submission" date="2016-04" db="EMBL/GenBank/DDBJ databases">
        <title>A degradative enzymes factory behind the ericoid mycorrhizal symbiosis.</title>
        <authorList>
            <consortium name="DOE Joint Genome Institute"/>
            <person name="Martino E."/>
            <person name="Morin E."/>
            <person name="Grelet G."/>
            <person name="Kuo A."/>
            <person name="Kohler A."/>
            <person name="Daghino S."/>
            <person name="Barry K."/>
            <person name="Choi C."/>
            <person name="Cichocki N."/>
            <person name="Clum A."/>
            <person name="Copeland A."/>
            <person name="Hainaut M."/>
            <person name="Haridas S."/>
            <person name="Labutti K."/>
            <person name="Lindquist E."/>
            <person name="Lipzen A."/>
            <person name="Khouja H.-R."/>
            <person name="Murat C."/>
            <person name="Ohm R."/>
            <person name="Olson A."/>
            <person name="Spatafora J."/>
            <person name="Veneault-Fourrey C."/>
            <person name="Henrissat B."/>
            <person name="Grigoriev I."/>
            <person name="Martin F."/>
            <person name="Perotto S."/>
        </authorList>
    </citation>
    <scope>NUCLEOTIDE SEQUENCE [LARGE SCALE GENOMIC DNA]</scope>
    <source>
        <strain evidence="2 3">F</strain>
    </source>
</reference>
<dbReference type="Proteomes" id="UP000235786">
    <property type="component" value="Unassembled WGS sequence"/>
</dbReference>
<gene>
    <name evidence="2" type="ORF">L207DRAFT_568382</name>
</gene>
<feature type="region of interest" description="Disordered" evidence="1">
    <location>
        <begin position="134"/>
        <end position="156"/>
    </location>
</feature>
<keyword evidence="3" id="KW-1185">Reference proteome</keyword>
<organism evidence="2 3">
    <name type="scientific">Hyaloscypha variabilis (strain UAMH 11265 / GT02V1 / F)</name>
    <name type="common">Meliniomyces variabilis</name>
    <dbReference type="NCBI Taxonomy" id="1149755"/>
    <lineage>
        <taxon>Eukaryota</taxon>
        <taxon>Fungi</taxon>
        <taxon>Dikarya</taxon>
        <taxon>Ascomycota</taxon>
        <taxon>Pezizomycotina</taxon>
        <taxon>Leotiomycetes</taxon>
        <taxon>Helotiales</taxon>
        <taxon>Hyaloscyphaceae</taxon>
        <taxon>Hyaloscypha</taxon>
        <taxon>Hyaloscypha variabilis</taxon>
    </lineage>
</organism>
<sequence length="251" mass="27885">MLNPVSKSTIYFNYDLPHETVLHVNPLPRVMHVSPGLTSVDYCFEPRQIAYASLKQSEALDVWLNWLGNIQKSAGKTLFSRSVHVRQAPTSCLDAGRSKNLRVSMLQTFNRPYIVSSCYIKTTSTSLLLWKSDPKSSSKKVEPPGEQNSMGPSDNLAFPSVNSPMAMVLEAAGDSLNQTVESHLHGIGSSSSSEGLCDKCSNIDFDKLIASYEIDRNHAFGIKEPQGHEHYQSYVVLYTSANRGCRLCQFF</sequence>